<evidence type="ECO:0000313" key="2">
    <source>
        <dbReference type="EMBL" id="SCM69441.1"/>
    </source>
</evidence>
<dbReference type="Proteomes" id="UP000184085">
    <property type="component" value="Unassembled WGS sequence"/>
</dbReference>
<organism evidence="2 3">
    <name type="scientific">Donghicola eburneus</name>
    <dbReference type="NCBI Taxonomy" id="393278"/>
    <lineage>
        <taxon>Bacteria</taxon>
        <taxon>Pseudomonadati</taxon>
        <taxon>Pseudomonadota</taxon>
        <taxon>Alphaproteobacteria</taxon>
        <taxon>Rhodobacterales</taxon>
        <taxon>Roseobacteraceae</taxon>
        <taxon>Donghicola</taxon>
    </lineage>
</organism>
<dbReference type="Pfam" id="PF00700">
    <property type="entry name" value="Flagellin_C"/>
    <property type="match status" value="1"/>
</dbReference>
<dbReference type="AlphaFoldDB" id="A0A1M4N3N1"/>
<dbReference type="Gene3D" id="1.20.1330.10">
    <property type="entry name" value="f41 fragment of flagellin, N-terminal domain"/>
    <property type="match status" value="1"/>
</dbReference>
<dbReference type="EMBL" id="FMJB01000064">
    <property type="protein sequence ID" value="SCM69441.1"/>
    <property type="molecule type" value="Genomic_DNA"/>
</dbReference>
<feature type="domain" description="Flagellin C-terminal" evidence="1">
    <location>
        <begin position="248"/>
        <end position="316"/>
    </location>
</feature>
<evidence type="ECO:0000259" key="1">
    <source>
        <dbReference type="Pfam" id="PF00700"/>
    </source>
</evidence>
<proteinExistence type="predicted"/>
<dbReference type="SUPFAM" id="SSF64518">
    <property type="entry name" value="Phase 1 flagellin"/>
    <property type="match status" value="1"/>
</dbReference>
<name>A0A1M4N3N1_9RHOB</name>
<gene>
    <name evidence="2" type="ORF">KARMA_3680</name>
</gene>
<accession>A0A1M4N3N1</accession>
<sequence>MITGASDLAQYMALRSANGQTSAKFEAAAATVAEGKIQNLRASLQADFKPLNAIQNTLSRLAAYSGVSTQAAFFVDQQQSALDMISDLSTGLAQDLVAAHEAEATGTLDTISEGARSAFTQAVSTLNYAAGGRYLFSGANVTDAPLPAGEDMLATLEVEIAGMSHADAASHIHAFFTDDAGGYAAAYTGASDDRIAFTIAPGQTVRSDVTALSPDLRQSLAAMATGALVSNADQAVTAGADLLSGAQAIADTRGTLGIVQERIETVQTRNGATATAMELRLAELTTPDMYEAATELENYEMALERLYLVTSRVSAMNFAEFM</sequence>
<dbReference type="InterPro" id="IPR046358">
    <property type="entry name" value="Flagellin_C"/>
</dbReference>
<evidence type="ECO:0000313" key="3">
    <source>
        <dbReference type="Proteomes" id="UP000184085"/>
    </source>
</evidence>
<protein>
    <recommendedName>
        <fullName evidence="1">Flagellin C-terminal domain-containing protein</fullName>
    </recommendedName>
</protein>
<reference evidence="3" key="1">
    <citation type="submission" date="2016-09" db="EMBL/GenBank/DDBJ databases">
        <authorList>
            <person name="Wibberg D."/>
        </authorList>
    </citation>
    <scope>NUCLEOTIDE SEQUENCE [LARGE SCALE GENOMIC DNA]</scope>
</reference>
<dbReference type="RefSeq" id="WP_072709025.1">
    <property type="nucleotide sequence ID" value="NZ_FMJB01000064.1"/>
</dbReference>
<keyword evidence="3" id="KW-1185">Reference proteome</keyword>